<evidence type="ECO:0000313" key="4">
    <source>
        <dbReference type="EMBL" id="MFB5192099.1"/>
    </source>
</evidence>
<gene>
    <name evidence="4" type="ORF">KKP3000_000892</name>
</gene>
<comment type="caution">
    <text evidence="4">The sequence shown here is derived from an EMBL/GenBank/DDBJ whole genome shotgun (WGS) entry which is preliminary data.</text>
</comment>
<organism evidence="4 5">
    <name type="scientific">Alicyclobacillus fastidiosus</name>
    <dbReference type="NCBI Taxonomy" id="392011"/>
    <lineage>
        <taxon>Bacteria</taxon>
        <taxon>Bacillati</taxon>
        <taxon>Bacillota</taxon>
        <taxon>Bacilli</taxon>
        <taxon>Bacillales</taxon>
        <taxon>Alicyclobacillaceae</taxon>
        <taxon>Alicyclobacillus</taxon>
    </lineage>
</organism>
<sequence length="171" mass="18617">MRRLRLEMFLDIAWIVFAAAYVAMASRYPPAGRLIPMVVGVAALIAGVTQLMGNFIPKMRFLTHDRKLGDRKDRAASPPSAIAPEVTSGSGEVSQVGQWISILWAASLVLGILLIGFTPAIPLFFFAYFLIQRSHRNWKLAIGSAAVMGLVTAGVFGRVLDLHLYAGVLFS</sequence>
<proteinExistence type="predicted"/>
<feature type="transmembrane region" description="Helical" evidence="2">
    <location>
        <begin position="102"/>
        <end position="131"/>
    </location>
</feature>
<keyword evidence="5" id="KW-1185">Reference proteome</keyword>
<name>A0ABV5AIJ9_9BACL</name>
<reference evidence="4 5" key="1">
    <citation type="journal article" date="2024" name="Int. J. Mol. Sci.">
        <title>Exploration of Alicyclobacillus spp. Genome in Search of Antibiotic Resistance.</title>
        <authorList>
            <person name="Bucka-Kolendo J."/>
            <person name="Kiousi D.E."/>
            <person name="Dekowska A."/>
            <person name="Mikolajczuk-Szczyrba A."/>
            <person name="Karadedos D.M."/>
            <person name="Michael P."/>
            <person name="Galanis A."/>
            <person name="Sokolowska B."/>
        </authorList>
    </citation>
    <scope>NUCLEOTIDE SEQUENCE [LARGE SCALE GENOMIC DNA]</scope>
    <source>
        <strain evidence="4 5">KKP 3000</strain>
    </source>
</reference>
<feature type="transmembrane region" description="Helical" evidence="2">
    <location>
        <begin position="35"/>
        <end position="56"/>
    </location>
</feature>
<keyword evidence="2" id="KW-1133">Transmembrane helix</keyword>
<dbReference type="Pfam" id="PF07331">
    <property type="entry name" value="TctB"/>
    <property type="match status" value="1"/>
</dbReference>
<evidence type="ECO:0000256" key="2">
    <source>
        <dbReference type="SAM" id="Phobius"/>
    </source>
</evidence>
<protein>
    <submittedName>
        <fullName evidence="4">Tripartite tricarboxylate transporter TctB family protein</fullName>
    </submittedName>
</protein>
<keyword evidence="2" id="KW-0472">Membrane</keyword>
<evidence type="ECO:0000313" key="5">
    <source>
        <dbReference type="Proteomes" id="UP001579974"/>
    </source>
</evidence>
<evidence type="ECO:0000259" key="3">
    <source>
        <dbReference type="Pfam" id="PF07331"/>
    </source>
</evidence>
<feature type="domain" description="DUF1468" evidence="3">
    <location>
        <begin position="12"/>
        <end position="164"/>
    </location>
</feature>
<keyword evidence="2" id="KW-0812">Transmembrane</keyword>
<dbReference type="InterPro" id="IPR009936">
    <property type="entry name" value="DUF1468"/>
</dbReference>
<accession>A0ABV5AIJ9</accession>
<feature type="region of interest" description="Disordered" evidence="1">
    <location>
        <begin position="69"/>
        <end position="88"/>
    </location>
</feature>
<dbReference type="EMBL" id="JBDXSU010000017">
    <property type="protein sequence ID" value="MFB5192099.1"/>
    <property type="molecule type" value="Genomic_DNA"/>
</dbReference>
<feature type="transmembrane region" description="Helical" evidence="2">
    <location>
        <begin position="137"/>
        <end position="156"/>
    </location>
</feature>
<evidence type="ECO:0000256" key="1">
    <source>
        <dbReference type="SAM" id="MobiDB-lite"/>
    </source>
</evidence>
<dbReference type="Proteomes" id="UP001579974">
    <property type="component" value="Unassembled WGS sequence"/>
</dbReference>
<dbReference type="RefSeq" id="WP_275472841.1">
    <property type="nucleotide sequence ID" value="NZ_CP162940.1"/>
</dbReference>